<name>A0A0N8PT02_9CHLR</name>
<keyword evidence="2" id="KW-1185">Reference proteome</keyword>
<evidence type="ECO:0000313" key="2">
    <source>
        <dbReference type="Proteomes" id="UP000050509"/>
    </source>
</evidence>
<dbReference type="Gene3D" id="3.40.50.2300">
    <property type="match status" value="1"/>
</dbReference>
<accession>A0A0N8PT02</accession>
<sequence length="138" mass="15075">MDIKQLLAGLNILLVDDEALGIDSVLTRVGARVVTCSSIEQAQMELGAHAFQVALIDQNLGMSRGIQLALWLYEHRPDVVRISLSGRNADDIRRTLPPDKPDLYAAYLVKSIGPLQIGREIARIMAERRAADASDSPA</sequence>
<organism evidence="1 2">
    <name type="scientific">Kouleothrix aurantiaca</name>
    <dbReference type="NCBI Taxonomy" id="186479"/>
    <lineage>
        <taxon>Bacteria</taxon>
        <taxon>Bacillati</taxon>
        <taxon>Chloroflexota</taxon>
        <taxon>Chloroflexia</taxon>
        <taxon>Chloroflexales</taxon>
        <taxon>Roseiflexineae</taxon>
        <taxon>Roseiflexaceae</taxon>
        <taxon>Kouleothrix</taxon>
    </lineage>
</organism>
<protein>
    <recommendedName>
        <fullName evidence="3">Response regulatory domain-containing protein</fullName>
    </recommendedName>
</protein>
<evidence type="ECO:0000313" key="1">
    <source>
        <dbReference type="EMBL" id="KPV54157.1"/>
    </source>
</evidence>
<dbReference type="AlphaFoldDB" id="A0A0N8PT02"/>
<reference evidence="1 2" key="1">
    <citation type="submission" date="2015-09" db="EMBL/GenBank/DDBJ databases">
        <title>Draft genome sequence of Kouleothrix aurantiaca JCM 19913.</title>
        <authorList>
            <person name="Hemp J."/>
        </authorList>
    </citation>
    <scope>NUCLEOTIDE SEQUENCE [LARGE SCALE GENOMIC DNA]</scope>
    <source>
        <strain evidence="1 2">COM-B</strain>
    </source>
</reference>
<dbReference type="SUPFAM" id="SSF52172">
    <property type="entry name" value="CheY-like"/>
    <property type="match status" value="1"/>
</dbReference>
<gene>
    <name evidence="1" type="ORF">SE17_05450</name>
</gene>
<dbReference type="Proteomes" id="UP000050509">
    <property type="component" value="Unassembled WGS sequence"/>
</dbReference>
<dbReference type="InterPro" id="IPR011006">
    <property type="entry name" value="CheY-like_superfamily"/>
</dbReference>
<comment type="caution">
    <text evidence="1">The sequence shown here is derived from an EMBL/GenBank/DDBJ whole genome shotgun (WGS) entry which is preliminary data.</text>
</comment>
<proteinExistence type="predicted"/>
<dbReference type="EMBL" id="LJCR01000103">
    <property type="protein sequence ID" value="KPV54157.1"/>
    <property type="molecule type" value="Genomic_DNA"/>
</dbReference>
<evidence type="ECO:0008006" key="3">
    <source>
        <dbReference type="Google" id="ProtNLM"/>
    </source>
</evidence>